<comment type="function">
    <text evidence="7">Catalyzes the transfer of the diacylglyceryl group from phosphatidylglycerol to the sulfhydryl group of the N-terminal cysteine of a prolipoprotein, the first step in the formation of mature lipoproteins.</text>
</comment>
<dbReference type="EMBL" id="DSTK01000012">
    <property type="protein sequence ID" value="HFK96350.1"/>
    <property type="molecule type" value="Genomic_DNA"/>
</dbReference>
<feature type="binding site" evidence="7">
    <location>
        <position position="142"/>
    </location>
    <ligand>
        <name>a 1,2-diacyl-sn-glycero-3-phospho-(1'-sn-glycerol)</name>
        <dbReference type="ChEBI" id="CHEBI:64716"/>
    </ligand>
</feature>
<feature type="transmembrane region" description="Helical" evidence="7">
    <location>
        <begin position="231"/>
        <end position="256"/>
    </location>
</feature>
<dbReference type="HAMAP" id="MF_01147">
    <property type="entry name" value="Lgt"/>
    <property type="match status" value="1"/>
</dbReference>
<evidence type="ECO:0000256" key="7">
    <source>
        <dbReference type="HAMAP-Rule" id="MF_01147"/>
    </source>
</evidence>
<evidence type="ECO:0000256" key="5">
    <source>
        <dbReference type="ARBA" id="ARBA00022989"/>
    </source>
</evidence>
<dbReference type="PANTHER" id="PTHR30589">
    <property type="entry name" value="PROLIPOPROTEIN DIACYLGLYCERYL TRANSFERASE"/>
    <property type="match status" value="1"/>
</dbReference>
<feature type="transmembrane region" description="Helical" evidence="7">
    <location>
        <begin position="57"/>
        <end position="78"/>
    </location>
</feature>
<evidence type="ECO:0000256" key="4">
    <source>
        <dbReference type="ARBA" id="ARBA00022692"/>
    </source>
</evidence>
<name>A0A832A4Z8_9BACT</name>
<dbReference type="EC" id="2.5.1.145" evidence="7"/>
<feature type="transmembrane region" description="Helical" evidence="7">
    <location>
        <begin position="177"/>
        <end position="194"/>
    </location>
</feature>
<keyword evidence="3 7" id="KW-0808">Transferase</keyword>
<protein>
    <recommendedName>
        <fullName evidence="7">Phosphatidylglycerol--prolipoprotein diacylglyceryl transferase</fullName>
        <ecNumber evidence="7">2.5.1.145</ecNumber>
    </recommendedName>
</protein>
<dbReference type="PANTHER" id="PTHR30589:SF0">
    <property type="entry name" value="PHOSPHATIDYLGLYCEROL--PROLIPOPROTEIN DIACYLGLYCERYL TRANSFERASE"/>
    <property type="match status" value="1"/>
</dbReference>
<feature type="transmembrane region" description="Helical" evidence="7">
    <location>
        <begin position="98"/>
        <end position="116"/>
    </location>
</feature>
<dbReference type="NCBIfam" id="TIGR00544">
    <property type="entry name" value="lgt"/>
    <property type="match status" value="1"/>
</dbReference>
<dbReference type="Pfam" id="PF01790">
    <property type="entry name" value="LGT"/>
    <property type="match status" value="1"/>
</dbReference>
<comment type="subcellular location">
    <subcellularLocation>
        <location evidence="7">Cell membrane</location>
        <topology evidence="7">Multi-pass membrane protein</topology>
    </subcellularLocation>
</comment>
<evidence type="ECO:0000256" key="3">
    <source>
        <dbReference type="ARBA" id="ARBA00022679"/>
    </source>
</evidence>
<feature type="transmembrane region" description="Helical" evidence="7">
    <location>
        <begin position="201"/>
        <end position="219"/>
    </location>
</feature>
<keyword evidence="5 7" id="KW-1133">Transmembrane helix</keyword>
<evidence type="ECO:0000256" key="6">
    <source>
        <dbReference type="ARBA" id="ARBA00023136"/>
    </source>
</evidence>
<dbReference type="PROSITE" id="PS01311">
    <property type="entry name" value="LGT"/>
    <property type="match status" value="1"/>
</dbReference>
<comment type="caution">
    <text evidence="8">The sequence shown here is derived from an EMBL/GenBank/DDBJ whole genome shotgun (WGS) entry which is preliminary data.</text>
</comment>
<accession>A0A832A4Z8</accession>
<keyword evidence="4 7" id="KW-0812">Transmembrane</keyword>
<sequence length="272" mass="30945">MIPYPEMRPEIIAVGPIRIRWYGLMYVLGFLATYFLAPRLPKAKDIGLTSQRMQDLILYLAVGLVVGARLGFLLFYQYDNWAYYGRHPMEIIATWHGGMSFHGGFLGAVCAGWLFCRRARLPFWGVADCVAVTAPIGLGLGRIGNFINGELFGRPTDVPWAMVFPDGGPMPRHPSQIYEAFGEGVLLFAILWIVSRRERPHGVIVTAFLFFYGFIRFFLEFFREPDENLGFLWGHWTMGQVLCTAMMVAAVILYLWRRPKGASSENMRKRSA</sequence>
<comment type="similarity">
    <text evidence="1 7">Belongs to the Lgt family.</text>
</comment>
<dbReference type="GO" id="GO:0008961">
    <property type="term" value="F:phosphatidylglycerol-prolipoprotein diacylglyceryl transferase activity"/>
    <property type="evidence" value="ECO:0007669"/>
    <property type="project" value="UniProtKB-UniRule"/>
</dbReference>
<feature type="transmembrane region" description="Helical" evidence="7">
    <location>
        <begin position="20"/>
        <end position="37"/>
    </location>
</feature>
<organism evidence="8">
    <name type="scientific">Desulfacinum infernum</name>
    <dbReference type="NCBI Taxonomy" id="35837"/>
    <lineage>
        <taxon>Bacteria</taxon>
        <taxon>Pseudomonadati</taxon>
        <taxon>Thermodesulfobacteriota</taxon>
        <taxon>Syntrophobacteria</taxon>
        <taxon>Syntrophobacterales</taxon>
        <taxon>Syntrophobacteraceae</taxon>
        <taxon>Desulfacinum</taxon>
    </lineage>
</organism>
<evidence type="ECO:0000256" key="2">
    <source>
        <dbReference type="ARBA" id="ARBA00022475"/>
    </source>
</evidence>
<keyword evidence="6 7" id="KW-0472">Membrane</keyword>
<dbReference type="AlphaFoldDB" id="A0A832A4Z8"/>
<proteinExistence type="inferred from homology"/>
<keyword evidence="8" id="KW-0449">Lipoprotein</keyword>
<evidence type="ECO:0000256" key="1">
    <source>
        <dbReference type="ARBA" id="ARBA00007150"/>
    </source>
</evidence>
<dbReference type="GO" id="GO:0042158">
    <property type="term" value="P:lipoprotein biosynthetic process"/>
    <property type="evidence" value="ECO:0007669"/>
    <property type="project" value="UniProtKB-UniRule"/>
</dbReference>
<dbReference type="InterPro" id="IPR001640">
    <property type="entry name" value="Lgt"/>
</dbReference>
<comment type="catalytic activity">
    <reaction evidence="7">
        <text>L-cysteinyl-[prolipoprotein] + a 1,2-diacyl-sn-glycero-3-phospho-(1'-sn-glycerol) = an S-1,2-diacyl-sn-glyceryl-L-cysteinyl-[prolipoprotein] + sn-glycerol 1-phosphate + H(+)</text>
        <dbReference type="Rhea" id="RHEA:56712"/>
        <dbReference type="Rhea" id="RHEA-COMP:14679"/>
        <dbReference type="Rhea" id="RHEA-COMP:14680"/>
        <dbReference type="ChEBI" id="CHEBI:15378"/>
        <dbReference type="ChEBI" id="CHEBI:29950"/>
        <dbReference type="ChEBI" id="CHEBI:57685"/>
        <dbReference type="ChEBI" id="CHEBI:64716"/>
        <dbReference type="ChEBI" id="CHEBI:140658"/>
        <dbReference type="EC" id="2.5.1.145"/>
    </reaction>
</comment>
<dbReference type="GO" id="GO:0005886">
    <property type="term" value="C:plasma membrane"/>
    <property type="evidence" value="ECO:0007669"/>
    <property type="project" value="UniProtKB-SubCell"/>
</dbReference>
<reference evidence="8" key="1">
    <citation type="journal article" date="2020" name="mSystems">
        <title>Genome- and Community-Level Interaction Insights into Carbon Utilization and Element Cycling Functions of Hydrothermarchaeota in Hydrothermal Sediment.</title>
        <authorList>
            <person name="Zhou Z."/>
            <person name="Liu Y."/>
            <person name="Xu W."/>
            <person name="Pan J."/>
            <person name="Luo Z.H."/>
            <person name="Li M."/>
        </authorList>
    </citation>
    <scope>NUCLEOTIDE SEQUENCE [LARGE SCALE GENOMIC DNA]</scope>
    <source>
        <strain evidence="8">SpSt-456</strain>
    </source>
</reference>
<keyword evidence="2 7" id="KW-1003">Cell membrane</keyword>
<gene>
    <name evidence="7" type="primary">lgt</name>
    <name evidence="8" type="ORF">ENS06_03370</name>
</gene>
<evidence type="ECO:0000313" key="8">
    <source>
        <dbReference type="EMBL" id="HFK96350.1"/>
    </source>
</evidence>
<dbReference type="UniPathway" id="UPA00664"/>
<feature type="transmembrane region" description="Helical" evidence="7">
    <location>
        <begin position="123"/>
        <end position="143"/>
    </location>
</feature>
<comment type="pathway">
    <text evidence="7">Protein modification; lipoprotein biosynthesis (diacylglyceryl transfer).</text>
</comment>